<dbReference type="Pfam" id="PF03357">
    <property type="entry name" value="Snf7"/>
    <property type="match status" value="1"/>
</dbReference>
<sequence length="222" mass="24846">MGAVFGKGKTLKEVIRENKREINKSIRELDREKNALEKEEKRLITDIKKQAKAGQHNSVRIMAKDLVRTRQYITKFIEMRSHLQGVALKLQTVKSQTAMAEAMTAAGKSMMKFNKAIDIPRINKMMADFMKENEKSELVQEMLGDAIDDTLEQEGDAEETEKIVSQVLDEIGIDFDENIPDAPLKPAGVSATPTESKAQPEAIGANDAAFNDLEARLNNLKK</sequence>
<feature type="region of interest" description="Disordered" evidence="2">
    <location>
        <begin position="179"/>
        <end position="205"/>
    </location>
</feature>
<evidence type="ECO:0000313" key="3">
    <source>
        <dbReference type="EMBL" id="CAD8894114.1"/>
    </source>
</evidence>
<proteinExistence type="predicted"/>
<organism evidence="3">
    <name type="scientific">Corethron hystrix</name>
    <dbReference type="NCBI Taxonomy" id="216773"/>
    <lineage>
        <taxon>Eukaryota</taxon>
        <taxon>Sar</taxon>
        <taxon>Stramenopiles</taxon>
        <taxon>Ochrophyta</taxon>
        <taxon>Bacillariophyta</taxon>
        <taxon>Coscinodiscophyceae</taxon>
        <taxon>Corethrophycidae</taxon>
        <taxon>Corethrales</taxon>
        <taxon>Corethraceae</taxon>
        <taxon>Corethron</taxon>
    </lineage>
</organism>
<dbReference type="PANTHER" id="PTHR10476">
    <property type="entry name" value="CHARGED MULTIVESICULAR BODY PROTEIN"/>
    <property type="match status" value="1"/>
</dbReference>
<name>A0A7S1BRV2_9STRA</name>
<dbReference type="Gene3D" id="6.10.140.1230">
    <property type="match status" value="1"/>
</dbReference>
<keyword evidence="1" id="KW-0175">Coiled coil</keyword>
<evidence type="ECO:0000256" key="2">
    <source>
        <dbReference type="SAM" id="MobiDB-lite"/>
    </source>
</evidence>
<evidence type="ECO:0008006" key="4">
    <source>
        <dbReference type="Google" id="ProtNLM"/>
    </source>
</evidence>
<dbReference type="InterPro" id="IPR005024">
    <property type="entry name" value="Snf7_fam"/>
</dbReference>
<dbReference type="EMBL" id="HBFR01029311">
    <property type="protein sequence ID" value="CAD8894114.1"/>
    <property type="molecule type" value="Transcribed_RNA"/>
</dbReference>
<reference evidence="3" key="1">
    <citation type="submission" date="2021-01" db="EMBL/GenBank/DDBJ databases">
        <authorList>
            <person name="Corre E."/>
            <person name="Pelletier E."/>
            <person name="Niang G."/>
            <person name="Scheremetjew M."/>
            <person name="Finn R."/>
            <person name="Kale V."/>
            <person name="Holt S."/>
            <person name="Cochrane G."/>
            <person name="Meng A."/>
            <person name="Brown T."/>
            <person name="Cohen L."/>
        </authorList>
    </citation>
    <scope>NUCLEOTIDE SEQUENCE</scope>
    <source>
        <strain evidence="3">308</strain>
    </source>
</reference>
<protein>
    <recommendedName>
        <fullName evidence="4">Charged multivesicular body protein 2a</fullName>
    </recommendedName>
</protein>
<accession>A0A7S1BRV2</accession>
<evidence type="ECO:0000256" key="1">
    <source>
        <dbReference type="SAM" id="Coils"/>
    </source>
</evidence>
<dbReference type="GO" id="GO:0007034">
    <property type="term" value="P:vacuolar transport"/>
    <property type="evidence" value="ECO:0007669"/>
    <property type="project" value="InterPro"/>
</dbReference>
<gene>
    <name evidence="3" type="ORF">CHYS00102_LOCUS21327</name>
</gene>
<dbReference type="AlphaFoldDB" id="A0A7S1BRV2"/>
<feature type="coiled-coil region" evidence="1">
    <location>
        <begin position="12"/>
        <end position="46"/>
    </location>
</feature>